<dbReference type="EMBL" id="AF232689">
    <property type="protein sequence ID" value="AAF99135.1"/>
    <property type="molecule type" value="Genomic_DNA"/>
</dbReference>
<evidence type="ECO:0000256" key="4">
    <source>
        <dbReference type="ARBA" id="ARBA00022989"/>
    </source>
</evidence>
<dbReference type="KEGG" id="vg:940379"/>
<reference evidence="7 8" key="2">
    <citation type="journal article" date="1996" name="J. Virol.">
        <title>Structure of the rat cytomegalovirus genome termini.</title>
        <authorList>
            <person name="Vink C."/>
            <person name="Beuken E."/>
            <person name="Bruggeman C.A."/>
        </authorList>
    </citation>
    <scope>NUCLEOTIDE SEQUENCE [LARGE SCALE GENOMIC DNA]</scope>
    <source>
        <strain evidence="7 8">Maastricht</strain>
    </source>
</reference>
<dbReference type="OrthoDB" id="17604at10239"/>
<reference evidence="7 8" key="6">
    <citation type="journal article" date="1999" name="J. Gen. Virol.">
        <title>The rat cytomegalovirus R32 gene encodes a virion-associated protein that elicits a strong humoral immune response in infected rats.</title>
        <authorList>
            <person name="Beuken E."/>
            <person name="Grauls G."/>
            <person name="Bruggeman C.A."/>
            <person name="Vink C."/>
        </authorList>
    </citation>
    <scope>NUCLEOTIDE SEQUENCE [LARGE SCALE GENOMIC DNA]</scope>
    <source>
        <strain evidence="7 8">Maastricht</strain>
    </source>
</reference>
<evidence type="ECO:0000256" key="5">
    <source>
        <dbReference type="ARBA" id="ARBA00023136"/>
    </source>
</evidence>
<evidence type="ECO:0000256" key="2">
    <source>
        <dbReference type="ARBA" id="ARBA00022692"/>
    </source>
</evidence>
<evidence type="ECO:0000256" key="3">
    <source>
        <dbReference type="ARBA" id="ARBA00022729"/>
    </source>
</evidence>
<reference evidence="7 8" key="10">
    <citation type="journal article" date="2000" name="Virus Res.">
        <title>Rat cytomegalovirus R89 is a highly conserved gene which expresses a spliced transcript.</title>
        <authorList>
            <person name="Gruijthuijsen Y.K."/>
            <person name="Beuken E."/>
            <person name="Bruggeman C.A."/>
            <person name="Vink C."/>
        </authorList>
    </citation>
    <scope>NUCLEOTIDE SEQUENCE [LARGE SCALE GENOMIC DNA]</scope>
    <source>
        <strain evidence="7 8">Maastricht</strain>
    </source>
</reference>
<reference evidence="7 8" key="8">
    <citation type="journal article" date="2000" name="J. Virol.">
        <title>The r144 major histocompatibility complex class I-like gene of rat cytomegalovirus is dispensable for both acute and long-term infection in the immunocompromised host.</title>
        <authorList>
            <person name="Beisser P.S."/>
            <person name="Kloover J.S."/>
            <person name="Grauls G.E."/>
            <person name="Blok M.J."/>
            <person name="Bruggeman C.A."/>
            <person name="Vink C."/>
        </authorList>
    </citation>
    <scope>NUCLEOTIDE SEQUENCE [LARGE SCALE GENOMIC DNA]</scope>
    <source>
        <strain evidence="7 8">Maastricht</strain>
    </source>
</reference>
<organism evidence="7 8">
    <name type="scientific">Rat cytomegalovirus (strain Maastricht)</name>
    <dbReference type="NCBI Taxonomy" id="79700"/>
    <lineage>
        <taxon>Viruses</taxon>
        <taxon>Duplodnaviria</taxon>
        <taxon>Heunggongvirae</taxon>
        <taxon>Peploviricota</taxon>
        <taxon>Herviviricetes</taxon>
        <taxon>Herpesvirales</taxon>
        <taxon>Orthoherpesviridae</taxon>
        <taxon>Betaherpesvirinae</taxon>
        <taxon>Muromegalovirus</taxon>
        <taxon>Muromegalovirus muridbeta2</taxon>
        <taxon>Murid betaherpesvirus 2</taxon>
    </lineage>
</organism>
<name>Q9DWF4_RCMVM</name>
<dbReference type="Pfam" id="PF07413">
    <property type="entry name" value="Herpes_UL37_2"/>
    <property type="match status" value="1"/>
</dbReference>
<sequence length="331" mass="36506">MSRRSLLCLAALQLAFPAGAGAEGRELRCAYDMCVTRRREPRVLVGCLVTCRVDRELVFSGTCSDWFGVVSWWFVKNVRHSSHRELRAVKIGLAYYFSGYLLRPLSSRVAGSLKWTEGNASHLGGAATCWRRDGTTGGSVELNVTETERYVLDVRDGERNATWKGSGNRSEVVGRILGTNVSLDVGVLLRCGDIVDAAVVGHASSNRRSRNLRTSVVRKEPCVGANVYLNWSAVWANWTKYGEFDEFCYRDVAFHLSVRGREGGDRLANMTGMFIVATGAFALLALLCCMSMKQRRSILKDFQGRSSLRSTRGEPEGATAGSLASLRRVSL</sequence>
<reference evidence="7 8" key="4">
    <citation type="journal article" date="1998" name="J. Virol.">
        <title>The R33 G protein-coupled receptor gene of rat cytomegalovirus plays an essential role in the pathogenesis of viral infection.</title>
        <authorList>
            <person name="Beisser P.S."/>
            <person name="Vink C."/>
            <person name="Van Dam J.G."/>
            <person name="Grauls G."/>
            <person name="Vanherle S.J."/>
            <person name="Bruggeman C.A."/>
        </authorList>
    </citation>
    <scope>NUCLEOTIDE SEQUENCE [LARGE SCALE GENOMIC DNA]</scope>
    <source>
        <strain evidence="7 8">Maastricht</strain>
    </source>
</reference>
<protein>
    <submittedName>
        <fullName evidence="7">PR37</fullName>
    </submittedName>
</protein>
<reference evidence="7 8" key="1">
    <citation type="journal article" date="1996" name="J. Gen. Virol.">
        <title>Cloning and sequence analysis of the genes encoding DNA polymerase, glycoprotein B, ICP18.5 and major DNA-binding protein of rat cytomegalovirus.</title>
        <authorList>
            <person name="Beuken E."/>
            <person name="Slobbe R."/>
            <person name="Bruggeman C.A."/>
            <person name="Vink C."/>
        </authorList>
    </citation>
    <scope>NUCLEOTIDE SEQUENCE [LARGE SCALE GENOMIC DNA]</scope>
    <source>
        <strain evidence="7 8">Maastricht</strain>
    </source>
</reference>
<dbReference type="InterPro" id="IPR010880">
    <property type="entry name" value="Herpes_UL37_HHV-5-rel"/>
</dbReference>
<evidence type="ECO:0000313" key="7">
    <source>
        <dbReference type="EMBL" id="AAF99135.1"/>
    </source>
</evidence>
<reference evidence="7 8" key="9">
    <citation type="journal article" date="2000" name="J. Virol.">
        <title>Complete DNA sequence of the rat cytomegalovirus genome.</title>
        <authorList>
            <person name="Vink C."/>
            <person name="Beuken E."/>
            <person name="Bruggeman C.A."/>
        </authorList>
    </citation>
    <scope>NUCLEOTIDE SEQUENCE [LARGE SCALE GENOMIC DNA]</scope>
    <source>
        <strain evidence="7 8">Maastricht</strain>
    </source>
</reference>
<evidence type="ECO:0000313" key="8">
    <source>
        <dbReference type="Proteomes" id="UP000008288"/>
    </source>
</evidence>
<dbReference type="Proteomes" id="UP000008288">
    <property type="component" value="Segment"/>
</dbReference>
<organismHost>
    <name type="scientific">Rattus</name>
    <name type="common">rats</name>
    <dbReference type="NCBI Taxonomy" id="10114"/>
</organismHost>
<keyword evidence="8" id="KW-1185">Reference proteome</keyword>
<evidence type="ECO:0000256" key="6">
    <source>
        <dbReference type="SAM" id="Phobius"/>
    </source>
</evidence>
<comment type="subcellular location">
    <subcellularLocation>
        <location evidence="1">Membrane</location>
        <topology evidence="1">Single-pass membrane protein</topology>
    </subcellularLocation>
</comment>
<keyword evidence="2 6" id="KW-0812">Transmembrane</keyword>
<dbReference type="RefSeq" id="NP_064142.1">
    <property type="nucleotide sequence ID" value="NC_002512.2"/>
</dbReference>
<proteinExistence type="predicted"/>
<reference evidence="7 8" key="3">
    <citation type="journal article" date="1997" name="J. Gen. Virol.">
        <title>Cloning and functional characterization of the origin of lytic-phase DNA replication of rat cytomegalovirus.</title>
        <authorList>
            <person name="Vink C."/>
            <person name="Beuken E."/>
            <person name="Bruggeman C.A."/>
        </authorList>
    </citation>
    <scope>NUCLEOTIDE SEQUENCE [LARGE SCALE GENOMIC DNA]</scope>
    <source>
        <strain evidence="7 8">Maastricht</strain>
    </source>
</reference>
<accession>Q9DWF4</accession>
<feature type="transmembrane region" description="Helical" evidence="6">
    <location>
        <begin position="267"/>
        <end position="290"/>
    </location>
</feature>
<reference evidence="7 8" key="5">
    <citation type="journal article" date="1998" name="Virology">
        <title>The Maastricht strain and England strain of rat cytomegalovirus represent different betaherpesvirus species rather than strains.</title>
        <authorList>
            <person name="Beisser P.S."/>
            <person name="Kaptein S.J."/>
            <person name="Beuken E."/>
            <person name="Bruggeman C.A."/>
            <person name="Vink C."/>
        </authorList>
    </citation>
    <scope>NUCLEOTIDE SEQUENCE [LARGE SCALE GENOMIC DNA]</scope>
    <source>
        <strain evidence="7 8">Maastricht</strain>
    </source>
</reference>
<keyword evidence="4 6" id="KW-1133">Transmembrane helix</keyword>
<dbReference type="GO" id="GO:0016020">
    <property type="term" value="C:membrane"/>
    <property type="evidence" value="ECO:0007669"/>
    <property type="project" value="UniProtKB-SubCell"/>
</dbReference>
<gene>
    <name evidence="7" type="primary">R37</name>
</gene>
<keyword evidence="3" id="KW-0732">Signal</keyword>
<evidence type="ECO:0000256" key="1">
    <source>
        <dbReference type="ARBA" id="ARBA00004167"/>
    </source>
</evidence>
<keyword evidence="5 6" id="KW-0472">Membrane</keyword>
<dbReference type="GeneID" id="940379"/>
<reference evidence="7 8" key="7">
    <citation type="journal article" date="1999" name="J. Virol.">
        <title>Deletion of the R78 G protein-coupled receptor gene from rat cytomegalovirus results in an attenuated, syncytium-inducing mutant strain.</title>
        <authorList>
            <person name="Beisser P.S."/>
            <person name="Grauls G."/>
            <person name="Bruggeman C.A."/>
            <person name="Vink C."/>
        </authorList>
    </citation>
    <scope>NUCLEOTIDE SEQUENCE [LARGE SCALE GENOMIC DNA]</scope>
    <source>
        <strain evidence="7 8">Maastricht</strain>
    </source>
</reference>